<dbReference type="EMBL" id="BPLR01017235">
    <property type="protein sequence ID" value="GIY89622.1"/>
    <property type="molecule type" value="Genomic_DNA"/>
</dbReference>
<reference evidence="1 2" key="1">
    <citation type="submission" date="2021-06" db="EMBL/GenBank/DDBJ databases">
        <title>Caerostris extrusa draft genome.</title>
        <authorList>
            <person name="Kono N."/>
            <person name="Arakawa K."/>
        </authorList>
    </citation>
    <scope>NUCLEOTIDE SEQUENCE [LARGE SCALE GENOMIC DNA]</scope>
</reference>
<organism evidence="1 2">
    <name type="scientific">Caerostris extrusa</name>
    <name type="common">Bark spider</name>
    <name type="synonym">Caerostris bankana</name>
    <dbReference type="NCBI Taxonomy" id="172846"/>
    <lineage>
        <taxon>Eukaryota</taxon>
        <taxon>Metazoa</taxon>
        <taxon>Ecdysozoa</taxon>
        <taxon>Arthropoda</taxon>
        <taxon>Chelicerata</taxon>
        <taxon>Arachnida</taxon>
        <taxon>Araneae</taxon>
        <taxon>Araneomorphae</taxon>
        <taxon>Entelegynae</taxon>
        <taxon>Araneoidea</taxon>
        <taxon>Araneidae</taxon>
        <taxon>Caerostris</taxon>
    </lineage>
</organism>
<keyword evidence="2" id="KW-1185">Reference proteome</keyword>
<name>A0AAV4X3B8_CAEEX</name>
<gene>
    <name evidence="1" type="ORF">CEXT_461591</name>
</gene>
<dbReference type="Proteomes" id="UP001054945">
    <property type="component" value="Unassembled WGS sequence"/>
</dbReference>
<evidence type="ECO:0000313" key="1">
    <source>
        <dbReference type="EMBL" id="GIY89622.1"/>
    </source>
</evidence>
<accession>A0AAV4X3B8</accession>
<dbReference type="AlphaFoldDB" id="A0AAV4X3B8"/>
<evidence type="ECO:0000313" key="2">
    <source>
        <dbReference type="Proteomes" id="UP001054945"/>
    </source>
</evidence>
<protein>
    <submittedName>
        <fullName evidence="1">Uncharacterized protein</fullName>
    </submittedName>
</protein>
<sequence length="165" mass="19108">MDASSSSGCLHVRRPYYPQNVIWLQNLGNEFICTAKMSNFDDGLFLLKYIWCLASYFDKSTHCCFPKTYTFQDFYFPDASSVKIGLTQDQESGGIRQFFPLITLSLFVSRALVSMNHLWNSFVIAMDASSSSGCLHFWCLHYPRNVIWLQKLAKCIYWYGEDVQL</sequence>
<proteinExistence type="predicted"/>
<comment type="caution">
    <text evidence="1">The sequence shown here is derived from an EMBL/GenBank/DDBJ whole genome shotgun (WGS) entry which is preliminary data.</text>
</comment>